<evidence type="ECO:0008006" key="2">
    <source>
        <dbReference type="Google" id="ProtNLM"/>
    </source>
</evidence>
<dbReference type="InterPro" id="IPR002020">
    <property type="entry name" value="Citrate_synthase"/>
</dbReference>
<protein>
    <recommendedName>
        <fullName evidence="2">Citrate (Si)-synthase</fullName>
    </recommendedName>
</protein>
<sequence>MSSAKLIIEDQTIELPIIIGTEGEKAIDVTGLRTTTGYITFDPAYGNTGSCTSDITFIDGENGILRYRGIPIEQLAEKSSFVEVCYLLIYGHLPNREELDNFRHEIRYHSIIHEDFKRLFDGYPINAHPMGVLASTVGALSTFYPSSDNGDVDLNIVRLLAKVKTLAAFSYKKSIGQPFIYPRNDFTFEENFLYTMFAVPAEDYHVEPVMADALRLLLVLHADHEQNCSTSSVRMVGSSQSHPFISIAGGIAALWGQLHGGANQKVIEML</sequence>
<dbReference type="InterPro" id="IPR016142">
    <property type="entry name" value="Citrate_synth-like_lrg_a-sub"/>
</dbReference>
<dbReference type="GO" id="GO:0046912">
    <property type="term" value="F:acyltransferase activity, acyl groups converted into alkyl on transfer"/>
    <property type="evidence" value="ECO:0007669"/>
    <property type="project" value="InterPro"/>
</dbReference>
<name>A0A382UYN6_9ZZZZ</name>
<reference evidence="1" key="1">
    <citation type="submission" date="2018-05" db="EMBL/GenBank/DDBJ databases">
        <authorList>
            <person name="Lanie J.A."/>
            <person name="Ng W.-L."/>
            <person name="Kazmierczak K.M."/>
            <person name="Andrzejewski T.M."/>
            <person name="Davidsen T.M."/>
            <person name="Wayne K.J."/>
            <person name="Tettelin H."/>
            <person name="Glass J.I."/>
            <person name="Rusch D."/>
            <person name="Podicherti R."/>
            <person name="Tsui H.-C.T."/>
            <person name="Winkler M.E."/>
        </authorList>
    </citation>
    <scope>NUCLEOTIDE SEQUENCE</scope>
</reference>
<accession>A0A382UYN6</accession>
<feature type="non-terminal residue" evidence="1">
    <location>
        <position position="270"/>
    </location>
</feature>
<proteinExistence type="predicted"/>
<gene>
    <name evidence="1" type="ORF">METZ01_LOCUS392131</name>
</gene>
<dbReference type="PANTHER" id="PTHR42871">
    <property type="entry name" value="CITRATE SYNTHASE"/>
    <property type="match status" value="1"/>
</dbReference>
<dbReference type="EMBL" id="UINC01147763">
    <property type="protein sequence ID" value="SVD39277.1"/>
    <property type="molecule type" value="Genomic_DNA"/>
</dbReference>
<dbReference type="AlphaFoldDB" id="A0A382UYN6"/>
<evidence type="ECO:0000313" key="1">
    <source>
        <dbReference type="EMBL" id="SVD39277.1"/>
    </source>
</evidence>
<dbReference type="Gene3D" id="1.10.580.10">
    <property type="entry name" value="Citrate Synthase, domain 1"/>
    <property type="match status" value="1"/>
</dbReference>
<dbReference type="Gene3D" id="2.20.28.60">
    <property type="match status" value="1"/>
</dbReference>
<dbReference type="PRINTS" id="PR00143">
    <property type="entry name" value="CITRTSNTHASE"/>
</dbReference>
<dbReference type="InterPro" id="IPR036969">
    <property type="entry name" value="Citrate_synthase_sf"/>
</dbReference>
<dbReference type="SUPFAM" id="SSF48256">
    <property type="entry name" value="Citrate synthase"/>
    <property type="match status" value="1"/>
</dbReference>
<dbReference type="PANTHER" id="PTHR42871:SF1">
    <property type="entry name" value="CITRATE SYNTHASE"/>
    <property type="match status" value="1"/>
</dbReference>
<organism evidence="1">
    <name type="scientific">marine metagenome</name>
    <dbReference type="NCBI Taxonomy" id="408172"/>
    <lineage>
        <taxon>unclassified sequences</taxon>
        <taxon>metagenomes</taxon>
        <taxon>ecological metagenomes</taxon>
    </lineage>
</organism>
<dbReference type="Pfam" id="PF00285">
    <property type="entry name" value="Citrate_synt"/>
    <property type="match status" value="1"/>
</dbReference>